<dbReference type="Pfam" id="PF03009">
    <property type="entry name" value="GDPD"/>
    <property type="match status" value="1"/>
</dbReference>
<dbReference type="GO" id="GO:0006071">
    <property type="term" value="P:glycerol metabolic process"/>
    <property type="evidence" value="ECO:0007669"/>
    <property type="project" value="UniProtKB-KW"/>
</dbReference>
<dbReference type="PANTHER" id="PTHR43620:SF7">
    <property type="entry name" value="GLYCEROPHOSPHODIESTER PHOSPHODIESTERASE GDPD5-RELATED"/>
    <property type="match status" value="1"/>
</dbReference>
<evidence type="ECO:0000256" key="2">
    <source>
        <dbReference type="ARBA" id="ARBA00012247"/>
    </source>
</evidence>
<dbReference type="GO" id="GO:0008889">
    <property type="term" value="F:glycerophosphodiester phosphodiesterase activity"/>
    <property type="evidence" value="ECO:0007669"/>
    <property type="project" value="UniProtKB-EC"/>
</dbReference>
<gene>
    <name evidence="8" type="ORF">EWM63_19780</name>
</gene>
<evidence type="ECO:0000256" key="4">
    <source>
        <dbReference type="ARBA" id="ARBA00022798"/>
    </source>
</evidence>
<dbReference type="AlphaFoldDB" id="A0A4V0Z4L7"/>
<evidence type="ECO:0000256" key="1">
    <source>
        <dbReference type="ARBA" id="ARBA00007277"/>
    </source>
</evidence>
<dbReference type="SUPFAM" id="SSF51695">
    <property type="entry name" value="PLC-like phosphodiesterases"/>
    <property type="match status" value="1"/>
</dbReference>
<comment type="similarity">
    <text evidence="1">Belongs to the glycerophosphoryl diester phosphodiesterase family.</text>
</comment>
<dbReference type="InterPro" id="IPR030395">
    <property type="entry name" value="GP_PDE_dom"/>
</dbReference>
<dbReference type="EMBL" id="CP035913">
    <property type="protein sequence ID" value="QBE67383.1"/>
    <property type="molecule type" value="Genomic_DNA"/>
</dbReference>
<dbReference type="GO" id="GO:0042597">
    <property type="term" value="C:periplasmic space"/>
    <property type="evidence" value="ECO:0007669"/>
    <property type="project" value="TreeGrafter"/>
</dbReference>
<dbReference type="OrthoDB" id="9795622at2"/>
<keyword evidence="3" id="KW-0732">Signal</keyword>
<proteinExistence type="inferred from homology"/>
<sequence>MAATAAGLTGSLLLPAAQAAKPARPLVIAHRGASALRPEHTLAAYAKAIADGADFIEPDLVSTKDGVPVARHEAFLSETTDVAKRPEFASRHVRKTIDGVTHDGWFVEDFTLAELKTLRTIERIPQSRPGSARYDGMFQVPTLEEVIDFLAAQSATVGRTIGLIPELKHSTYFARLGLPLEERVIATLAAHEYTRRAPVEIQSFEVANLRMLREKLGKRANLRLVQLVGVGPVKPSDVAATGGSLTYADMATPAGLRAIAEYADVFAPPTRALIPLKKDGRLDTPTALAADARAAGLRLVTWTFRPENRFLAADFRDGAGDDARNEAGSIAEMRRYLALGLDGFFTDDPALGVKALAG</sequence>
<dbReference type="InterPro" id="IPR017946">
    <property type="entry name" value="PLC-like_Pdiesterase_TIM-brl"/>
</dbReference>
<dbReference type="GO" id="GO:0006629">
    <property type="term" value="P:lipid metabolic process"/>
    <property type="evidence" value="ECO:0007669"/>
    <property type="project" value="InterPro"/>
</dbReference>
<accession>A0A4V0Z4L7</accession>
<dbReference type="KEGG" id="plue:EWM63_19780"/>
<evidence type="ECO:0000313" key="9">
    <source>
        <dbReference type="Proteomes" id="UP000290637"/>
    </source>
</evidence>
<dbReference type="PROSITE" id="PS51704">
    <property type="entry name" value="GP_PDE"/>
    <property type="match status" value="1"/>
</dbReference>
<reference evidence="8 9" key="1">
    <citation type="submission" date="2019-02" db="EMBL/GenBank/DDBJ databases">
        <title>Draft Genome Sequences of Six Type Strains of the Genus Massilia.</title>
        <authorList>
            <person name="Miess H."/>
            <person name="Frediansyhah A."/>
            <person name="Gross H."/>
        </authorList>
    </citation>
    <scope>NUCLEOTIDE SEQUENCE [LARGE SCALE GENOMIC DNA]</scope>
    <source>
        <strain evidence="8 9">DSM 17473</strain>
    </source>
</reference>
<evidence type="ECO:0000313" key="8">
    <source>
        <dbReference type="EMBL" id="QBE67383.1"/>
    </source>
</evidence>
<keyword evidence="9" id="KW-1185">Reference proteome</keyword>
<dbReference type="PANTHER" id="PTHR43620">
    <property type="entry name" value="GLYCEROPHOSPHORYL DIESTER PHOSPHODIESTERASE"/>
    <property type="match status" value="1"/>
</dbReference>
<comment type="catalytic activity">
    <reaction evidence="6">
        <text>a sn-glycero-3-phosphodiester + H2O = an alcohol + sn-glycerol 3-phosphate + H(+)</text>
        <dbReference type="Rhea" id="RHEA:12969"/>
        <dbReference type="ChEBI" id="CHEBI:15377"/>
        <dbReference type="ChEBI" id="CHEBI:15378"/>
        <dbReference type="ChEBI" id="CHEBI:30879"/>
        <dbReference type="ChEBI" id="CHEBI:57597"/>
        <dbReference type="ChEBI" id="CHEBI:83408"/>
        <dbReference type="EC" id="3.1.4.46"/>
    </reaction>
</comment>
<dbReference type="EC" id="3.1.4.46" evidence="2"/>
<feature type="domain" description="GP-PDE" evidence="7">
    <location>
        <begin position="25"/>
        <end position="356"/>
    </location>
</feature>
<organism evidence="8 9">
    <name type="scientific">Pseudoduganella lutea</name>
    <dbReference type="NCBI Taxonomy" id="321985"/>
    <lineage>
        <taxon>Bacteria</taxon>
        <taxon>Pseudomonadati</taxon>
        <taxon>Pseudomonadota</taxon>
        <taxon>Betaproteobacteria</taxon>
        <taxon>Burkholderiales</taxon>
        <taxon>Oxalobacteraceae</taxon>
        <taxon>Telluria group</taxon>
        <taxon>Pseudoduganella</taxon>
    </lineage>
</organism>
<dbReference type="Proteomes" id="UP000290637">
    <property type="component" value="Chromosome"/>
</dbReference>
<evidence type="ECO:0000256" key="6">
    <source>
        <dbReference type="ARBA" id="ARBA00047512"/>
    </source>
</evidence>
<keyword evidence="5" id="KW-0378">Hydrolase</keyword>
<name>A0A4V0Z4L7_9BURK</name>
<evidence type="ECO:0000259" key="7">
    <source>
        <dbReference type="PROSITE" id="PS51704"/>
    </source>
</evidence>
<protein>
    <recommendedName>
        <fullName evidence="2">glycerophosphodiester phosphodiesterase</fullName>
        <ecNumber evidence="2">3.1.4.46</ecNumber>
    </recommendedName>
</protein>
<dbReference type="Gene3D" id="3.20.20.190">
    <property type="entry name" value="Phosphatidylinositol (PI) phosphodiesterase"/>
    <property type="match status" value="1"/>
</dbReference>
<keyword evidence="4" id="KW-0319">Glycerol metabolism</keyword>
<evidence type="ECO:0000256" key="3">
    <source>
        <dbReference type="ARBA" id="ARBA00022729"/>
    </source>
</evidence>
<evidence type="ECO:0000256" key="5">
    <source>
        <dbReference type="ARBA" id="ARBA00022801"/>
    </source>
</evidence>